<evidence type="ECO:0000313" key="5">
    <source>
        <dbReference type="EMBL" id="KAL0513172.1"/>
    </source>
</evidence>
<organism evidence="5 6">
    <name type="scientific">Leishmania utingensis</name>
    <dbReference type="NCBI Taxonomy" id="653362"/>
    <lineage>
        <taxon>Eukaryota</taxon>
        <taxon>Discoba</taxon>
        <taxon>Euglenozoa</taxon>
        <taxon>Kinetoplastea</taxon>
        <taxon>Metakinetoplastina</taxon>
        <taxon>Trypanosomatida</taxon>
        <taxon>Trypanosomatidae</taxon>
        <taxon>Leishmaniinae</taxon>
        <taxon>Leishmania</taxon>
    </lineage>
</organism>
<gene>
    <name evidence="5" type="ORF">Q4I30_001446</name>
</gene>
<dbReference type="EMBL" id="JBAMZL010000010">
    <property type="protein sequence ID" value="KAL0513172.1"/>
    <property type="molecule type" value="Genomic_DNA"/>
</dbReference>
<dbReference type="Pfam" id="PF01125">
    <property type="entry name" value="BUD31"/>
    <property type="match status" value="1"/>
</dbReference>
<dbReference type="Proteomes" id="UP001482455">
    <property type="component" value="Unassembled WGS sequence"/>
</dbReference>
<evidence type="ECO:0000256" key="3">
    <source>
        <dbReference type="ARBA" id="ARBA00023242"/>
    </source>
</evidence>
<name>A0AAW3AX96_9TRYP</name>
<evidence type="ECO:0000256" key="2">
    <source>
        <dbReference type="ARBA" id="ARBA00005287"/>
    </source>
</evidence>
<evidence type="ECO:0000256" key="4">
    <source>
        <dbReference type="SAM" id="MobiDB-lite"/>
    </source>
</evidence>
<dbReference type="PANTHER" id="PTHR19411">
    <property type="entry name" value="PROTEIN BUD31-RELATED"/>
    <property type="match status" value="1"/>
</dbReference>
<protein>
    <submittedName>
        <fullName evidence="5">G10 protein</fullName>
    </submittedName>
</protein>
<comment type="similarity">
    <text evidence="2">Belongs to the BUD31 (G10) family.</text>
</comment>
<comment type="subcellular location">
    <subcellularLocation>
        <location evidence="1">Nucleus</location>
    </subcellularLocation>
</comment>
<comment type="caution">
    <text evidence="5">The sequence shown here is derived from an EMBL/GenBank/DDBJ whole genome shotgun (WGS) entry which is preliminary data.</text>
</comment>
<evidence type="ECO:0000313" key="6">
    <source>
        <dbReference type="Proteomes" id="UP001482455"/>
    </source>
</evidence>
<feature type="compositionally biased region" description="Basic and acidic residues" evidence="4">
    <location>
        <begin position="248"/>
        <end position="265"/>
    </location>
</feature>
<keyword evidence="6" id="KW-1185">Reference proteome</keyword>
<keyword evidence="3" id="KW-0539">Nucleus</keyword>
<proteinExistence type="inferred from homology"/>
<feature type="region of interest" description="Disordered" evidence="4">
    <location>
        <begin position="33"/>
        <end position="73"/>
    </location>
</feature>
<reference evidence="5 6" key="1">
    <citation type="submission" date="2024-02" db="EMBL/GenBank/DDBJ databases">
        <title>FIRST GENOME SEQUENCES OF Leishmania (Viannia) shawi, Leishmania (Viannia) lindenbergi AND Leishmania (Viannia) utingensis.</title>
        <authorList>
            <person name="Resadore F."/>
            <person name="Custodio M.G.F."/>
            <person name="Boite M.C."/>
            <person name="Cupolillo E."/>
            <person name="Ferreira G.E.M."/>
        </authorList>
    </citation>
    <scope>NUCLEOTIDE SEQUENCE [LARGE SCALE GENOMIC DNA]</scope>
    <source>
        <strain evidence="5 6">ITUB/BR/1977/M4964</strain>
    </source>
</reference>
<sequence>MPLIRPGMPKPPHGFDVVLAKLEKYDEQMKLATQEESKGVIGVTTRPRHDGRSSGSGARKRTRDGNDNANNGAMALPAEASSAIAAVESEVDSYTVGEEKVEAKGGAPVPPLWHMAAINRARTRYVFLAYYKQHSISKEVYDYCVEMRLIDGGLARRWRLPGYERLCCTACGVPGAASLAASITSKYALRDRQERRLSTSASQQRIDDTATCICRVPAAQRKNKYFVACAVCGCRGCCSADAVKVTTERGDGDGDGKTDKTREEPLTDAPSGET</sequence>
<accession>A0AAW3AX96</accession>
<dbReference type="GO" id="GO:0005681">
    <property type="term" value="C:spliceosomal complex"/>
    <property type="evidence" value="ECO:0007669"/>
    <property type="project" value="TreeGrafter"/>
</dbReference>
<evidence type="ECO:0000256" key="1">
    <source>
        <dbReference type="ARBA" id="ARBA00004123"/>
    </source>
</evidence>
<feature type="region of interest" description="Disordered" evidence="4">
    <location>
        <begin position="248"/>
        <end position="274"/>
    </location>
</feature>
<dbReference type="PANTHER" id="PTHR19411:SF0">
    <property type="entry name" value="PROTEIN BUD31 HOMOLOG"/>
    <property type="match status" value="1"/>
</dbReference>
<dbReference type="InterPro" id="IPR001748">
    <property type="entry name" value="BUD31"/>
</dbReference>
<dbReference type="AlphaFoldDB" id="A0AAW3AX96"/>
<dbReference type="GO" id="GO:0000398">
    <property type="term" value="P:mRNA splicing, via spliceosome"/>
    <property type="evidence" value="ECO:0007669"/>
    <property type="project" value="TreeGrafter"/>
</dbReference>